<dbReference type="SUPFAM" id="SSF110849">
    <property type="entry name" value="ParB/Sulfiredoxin"/>
    <property type="match status" value="1"/>
</dbReference>
<evidence type="ECO:0000256" key="1">
    <source>
        <dbReference type="ARBA" id="ARBA00006295"/>
    </source>
</evidence>
<sequence length="315" mass="35730">MTELESLNAQLQALIASNNAKSDAAQLTVPLDRIICNTEQVRRYFDPAKLATLTASILDLGVKTPLWVRQASDDKYLLIAGERRYRAAQDAGLAEVPIIIIEVDEASAFKLSLLENLQREDLNPVEETEGVLHLLSCQLDCTTKEVIALLNRKAHLDKKKVESSNEDTENVFRKQWSVVENVFTTVGRLSPESFRVSRLPLLNMPADVLEVLRSGQMEYTKARVIARVKDEKIRIELLQTAIDLNLSLSEIKQKVKEIEQQSSSQLSEPTEAISLKERVDDTWRRFKKAKVWDNPKKKARIEKVLAQLEALIKDE</sequence>
<dbReference type="GO" id="GO:0007059">
    <property type="term" value="P:chromosome segregation"/>
    <property type="evidence" value="ECO:0007669"/>
    <property type="project" value="TreeGrafter"/>
</dbReference>
<dbReference type="SUPFAM" id="SSF109709">
    <property type="entry name" value="KorB DNA-binding domain-like"/>
    <property type="match status" value="1"/>
</dbReference>
<keyword evidence="2" id="KW-0175">Coiled coil</keyword>
<dbReference type="InterPro" id="IPR004437">
    <property type="entry name" value="ParB/RepB/Spo0J"/>
</dbReference>
<dbReference type="CDD" id="cd16393">
    <property type="entry name" value="SPO0J_N"/>
    <property type="match status" value="1"/>
</dbReference>
<keyword evidence="5" id="KW-1185">Reference proteome</keyword>
<dbReference type="Proteomes" id="UP000252107">
    <property type="component" value="Unassembled WGS sequence"/>
</dbReference>
<gene>
    <name evidence="4" type="ORF">A6770_37995</name>
</gene>
<evidence type="ECO:0000256" key="2">
    <source>
        <dbReference type="SAM" id="Coils"/>
    </source>
</evidence>
<dbReference type="SMART" id="SM00470">
    <property type="entry name" value="ParB"/>
    <property type="match status" value="1"/>
</dbReference>
<dbReference type="EMBL" id="LXQD01000055">
    <property type="protein sequence ID" value="RCJ40145.1"/>
    <property type="molecule type" value="Genomic_DNA"/>
</dbReference>
<dbReference type="GO" id="GO:0005694">
    <property type="term" value="C:chromosome"/>
    <property type="evidence" value="ECO:0007669"/>
    <property type="project" value="TreeGrafter"/>
</dbReference>
<organism evidence="4 5">
    <name type="scientific">Nostoc minutum NIES-26</name>
    <dbReference type="NCBI Taxonomy" id="1844469"/>
    <lineage>
        <taxon>Bacteria</taxon>
        <taxon>Bacillati</taxon>
        <taxon>Cyanobacteriota</taxon>
        <taxon>Cyanophyceae</taxon>
        <taxon>Nostocales</taxon>
        <taxon>Nostocaceae</taxon>
        <taxon>Nostoc</taxon>
    </lineage>
</organism>
<evidence type="ECO:0000313" key="4">
    <source>
        <dbReference type="EMBL" id="RCJ40145.1"/>
    </source>
</evidence>
<dbReference type="Pfam" id="PF17762">
    <property type="entry name" value="HTH_ParB"/>
    <property type="match status" value="1"/>
</dbReference>
<dbReference type="Gene3D" id="3.90.1530.30">
    <property type="match status" value="1"/>
</dbReference>
<feature type="domain" description="ParB-like N-terminal" evidence="3">
    <location>
        <begin position="27"/>
        <end position="117"/>
    </location>
</feature>
<dbReference type="InterPro" id="IPR041468">
    <property type="entry name" value="HTH_ParB/Spo0J"/>
</dbReference>
<dbReference type="AlphaFoldDB" id="A0A367RUE1"/>
<evidence type="ECO:0000313" key="5">
    <source>
        <dbReference type="Proteomes" id="UP000252107"/>
    </source>
</evidence>
<dbReference type="NCBIfam" id="TIGR00180">
    <property type="entry name" value="parB_part"/>
    <property type="match status" value="1"/>
</dbReference>
<feature type="coiled-coil region" evidence="2">
    <location>
        <begin position="241"/>
        <end position="268"/>
    </location>
</feature>
<reference evidence="4" key="1">
    <citation type="submission" date="2016-04" db="EMBL/GenBank/DDBJ databases">
        <authorList>
            <person name="Tabuchi Yagui T.R."/>
        </authorList>
    </citation>
    <scope>NUCLEOTIDE SEQUENCE [LARGE SCALE GENOMIC DNA]</scope>
    <source>
        <strain evidence="4">NIES-26</strain>
    </source>
</reference>
<name>A0A367RUE1_9NOSO</name>
<dbReference type="InterPro" id="IPR003115">
    <property type="entry name" value="ParB_N"/>
</dbReference>
<dbReference type="Pfam" id="PF02195">
    <property type="entry name" value="ParB_N"/>
    <property type="match status" value="1"/>
</dbReference>
<dbReference type="InterPro" id="IPR050336">
    <property type="entry name" value="Chromosome_partition/occlusion"/>
</dbReference>
<protein>
    <submittedName>
        <fullName evidence="4">Chromosome partitioning protein ParB</fullName>
    </submittedName>
</protein>
<comment type="similarity">
    <text evidence="1">Belongs to the ParB family.</text>
</comment>
<accession>A0A367RUE1</accession>
<evidence type="ECO:0000259" key="3">
    <source>
        <dbReference type="SMART" id="SM00470"/>
    </source>
</evidence>
<dbReference type="PANTHER" id="PTHR33375:SF7">
    <property type="entry name" value="CHROMOSOME 2-PARTITIONING PROTEIN PARB-RELATED"/>
    <property type="match status" value="1"/>
</dbReference>
<comment type="caution">
    <text evidence="4">The sequence shown here is derived from an EMBL/GenBank/DDBJ whole genome shotgun (WGS) entry which is preliminary data.</text>
</comment>
<dbReference type="Gene3D" id="1.10.10.2830">
    <property type="match status" value="1"/>
</dbReference>
<proteinExistence type="inferred from homology"/>
<dbReference type="InterPro" id="IPR036086">
    <property type="entry name" value="ParB/Sulfiredoxin_sf"/>
</dbReference>
<dbReference type="PANTHER" id="PTHR33375">
    <property type="entry name" value="CHROMOSOME-PARTITIONING PROTEIN PARB-RELATED"/>
    <property type="match status" value="1"/>
</dbReference>
<dbReference type="GO" id="GO:0003677">
    <property type="term" value="F:DNA binding"/>
    <property type="evidence" value="ECO:0007669"/>
    <property type="project" value="InterPro"/>
</dbReference>